<dbReference type="Gene3D" id="1.20.58.1690">
    <property type="match status" value="3"/>
</dbReference>
<dbReference type="PANTHER" id="PTHR40038:SF1">
    <property type="entry name" value="MEMBRANE-ASSOCIATED PROTEIN TCAA"/>
    <property type="match status" value="1"/>
</dbReference>
<dbReference type="AlphaFoldDB" id="A0AAE3DUV3"/>
<evidence type="ECO:0000313" key="3">
    <source>
        <dbReference type="EMBL" id="MCC2191136.1"/>
    </source>
</evidence>
<dbReference type="Proteomes" id="UP001197875">
    <property type="component" value="Unassembled WGS sequence"/>
</dbReference>
<evidence type="ECO:0000259" key="2">
    <source>
        <dbReference type="SMART" id="SM01324"/>
    </source>
</evidence>
<dbReference type="InterPro" id="IPR025582">
    <property type="entry name" value="YARHG_dom"/>
</dbReference>
<feature type="signal peptide" evidence="1">
    <location>
        <begin position="1"/>
        <end position="29"/>
    </location>
</feature>
<sequence>MKKDRKKMWQVVCLFVLSMILSGTFGAMGAEADAKAYEFIIPDVDIEYLSSADIQDMPLQVVCYAKNEIYARHGRMFQSQELTNYFEEQLWYYGCISPSEFSSSVLNVYETANIKLLSDRESALRSGGYVLDQPGYDFSAVYQYIYGNISYEVQNDYYVFPDSDARYLSNADISGMSAQELCYGKNEIYARHGRTFRSRELTDYFATKTWYYGSIAPADFNSAVFNTYENTNIKFLTDAENALTGGAGYVLDQPGYDIYAVGISDYYYDDDRLENDFIFYDSDTRYLTDEEVKGLSLQVVCYAKNEIYARRGRIFDSQELNDYFYSKPWYYGRILPEDFSSDVFNKYELANITLLDGYERALDPNGYQLY</sequence>
<feature type="domain" description="YARHG" evidence="2">
    <location>
        <begin position="156"/>
        <end position="241"/>
    </location>
</feature>
<name>A0AAE3DUV3_9FIRM</name>
<reference evidence="3 4" key="1">
    <citation type="submission" date="2021-10" db="EMBL/GenBank/DDBJ databases">
        <title>Anaerobic single-cell dispensing facilitates the cultivation of human gut bacteria.</title>
        <authorList>
            <person name="Afrizal A."/>
        </authorList>
    </citation>
    <scope>NUCLEOTIDE SEQUENCE [LARGE SCALE GENOMIC DNA]</scope>
    <source>
        <strain evidence="3 4">CLA-AA-H277</strain>
    </source>
</reference>
<evidence type="ECO:0000256" key="1">
    <source>
        <dbReference type="SAM" id="SignalP"/>
    </source>
</evidence>
<feature type="domain" description="YARHG" evidence="2">
    <location>
        <begin position="275"/>
        <end position="360"/>
    </location>
</feature>
<dbReference type="PANTHER" id="PTHR40038">
    <property type="entry name" value="MEMBRANE-ASSOCIATED PROTEIN TCAA"/>
    <property type="match status" value="1"/>
</dbReference>
<keyword evidence="4" id="KW-1185">Reference proteome</keyword>
<gene>
    <name evidence="3" type="ORF">LKD71_15270</name>
</gene>
<comment type="caution">
    <text evidence="3">The sequence shown here is derived from an EMBL/GenBank/DDBJ whole genome shotgun (WGS) entry which is preliminary data.</text>
</comment>
<feature type="domain" description="YARHG" evidence="2">
    <location>
        <begin position="37"/>
        <end position="122"/>
    </location>
</feature>
<dbReference type="InterPro" id="IPR038434">
    <property type="entry name" value="YARHG_sf"/>
</dbReference>
<accession>A0AAE3DUV3</accession>
<organism evidence="3 4">
    <name type="scientific">Fusicatenibacter faecihominis</name>
    <dbReference type="NCBI Taxonomy" id="2881276"/>
    <lineage>
        <taxon>Bacteria</taxon>
        <taxon>Bacillati</taxon>
        <taxon>Bacillota</taxon>
        <taxon>Clostridia</taxon>
        <taxon>Lachnospirales</taxon>
        <taxon>Lachnospiraceae</taxon>
        <taxon>Fusicatenibacter</taxon>
    </lineage>
</organism>
<dbReference type="Pfam" id="PF13308">
    <property type="entry name" value="YARHG"/>
    <property type="match status" value="3"/>
</dbReference>
<dbReference type="RefSeq" id="WP_227616105.1">
    <property type="nucleotide sequence ID" value="NZ_JAJEPR010000039.1"/>
</dbReference>
<feature type="chain" id="PRO_5042022764" evidence="1">
    <location>
        <begin position="30"/>
        <end position="370"/>
    </location>
</feature>
<keyword evidence="1" id="KW-0732">Signal</keyword>
<evidence type="ECO:0000313" key="4">
    <source>
        <dbReference type="Proteomes" id="UP001197875"/>
    </source>
</evidence>
<proteinExistence type="predicted"/>
<protein>
    <submittedName>
        <fullName evidence="3">YARHG domain-containing protein</fullName>
    </submittedName>
</protein>
<dbReference type="SMART" id="SM01324">
    <property type="entry name" value="YARHG"/>
    <property type="match status" value="3"/>
</dbReference>
<dbReference type="EMBL" id="JAJEPR010000039">
    <property type="protein sequence ID" value="MCC2191136.1"/>
    <property type="molecule type" value="Genomic_DNA"/>
</dbReference>